<reference evidence="2 3" key="1">
    <citation type="submission" date="2019-09" db="EMBL/GenBank/DDBJ databases">
        <title>Bird 10,000 Genomes (B10K) Project - Family phase.</title>
        <authorList>
            <person name="Zhang G."/>
        </authorList>
    </citation>
    <scope>NUCLEOTIDE SEQUENCE [LARGE SCALE GENOMIC DNA]</scope>
    <source>
        <strain evidence="2">B10K-DU-002-25</strain>
        <tissue evidence="2">Muscle</tissue>
    </source>
</reference>
<evidence type="ECO:0000313" key="3">
    <source>
        <dbReference type="Proteomes" id="UP000583915"/>
    </source>
</evidence>
<feature type="compositionally biased region" description="Basic and acidic residues" evidence="1">
    <location>
        <begin position="1"/>
        <end position="11"/>
    </location>
</feature>
<evidence type="ECO:0000313" key="2">
    <source>
        <dbReference type="EMBL" id="NXO83096.1"/>
    </source>
</evidence>
<dbReference type="EMBL" id="VXBS01006723">
    <property type="protein sequence ID" value="NXO83096.1"/>
    <property type="molecule type" value="Genomic_DNA"/>
</dbReference>
<feature type="non-terminal residue" evidence="2">
    <location>
        <position position="1"/>
    </location>
</feature>
<dbReference type="Proteomes" id="UP000583915">
    <property type="component" value="Unassembled WGS sequence"/>
</dbReference>
<dbReference type="AlphaFoldDB" id="A0A7L1VCN3"/>
<feature type="region of interest" description="Disordered" evidence="1">
    <location>
        <begin position="1"/>
        <end position="39"/>
    </location>
</feature>
<protein>
    <submittedName>
        <fullName evidence="2">CSRN2 protein</fullName>
    </submittedName>
</protein>
<sequence>MKLELESRRQEQQVQQQVQQEGAPGPTWPPPQPPETQDFQEYLAENERAVLHLQTAEHLERLKAEEDSGSGSGAEGGGLCVLGEHLDDTWQVKPAPCAGLASAVLIPLEPAVLCYPPGQPAQVSSQPYLPDSPALYCPAKGGSGHLEHPAAACSPPGKELGVSPVPAAVGEAGAAHLEPPHLPV</sequence>
<accession>A0A7L1VCN3</accession>
<proteinExistence type="predicted"/>
<keyword evidence="3" id="KW-1185">Reference proteome</keyword>
<gene>
    <name evidence="2" type="primary">Csrnp2</name>
    <name evidence="2" type="ORF">SITEUR_R15156</name>
</gene>
<feature type="non-terminal residue" evidence="2">
    <location>
        <position position="184"/>
    </location>
</feature>
<evidence type="ECO:0000256" key="1">
    <source>
        <dbReference type="SAM" id="MobiDB-lite"/>
    </source>
</evidence>
<comment type="caution">
    <text evidence="2">The sequence shown here is derived from an EMBL/GenBank/DDBJ whole genome shotgun (WGS) entry which is preliminary data.</text>
</comment>
<name>A0A7L1VCN3_SITEU</name>
<organism evidence="2 3">
    <name type="scientific">Sitta europaea</name>
    <name type="common">Eurasian nuthatch</name>
    <dbReference type="NCBI Taxonomy" id="50251"/>
    <lineage>
        <taxon>Eukaryota</taxon>
        <taxon>Metazoa</taxon>
        <taxon>Chordata</taxon>
        <taxon>Craniata</taxon>
        <taxon>Vertebrata</taxon>
        <taxon>Euteleostomi</taxon>
        <taxon>Archelosauria</taxon>
        <taxon>Archosauria</taxon>
        <taxon>Dinosauria</taxon>
        <taxon>Saurischia</taxon>
        <taxon>Theropoda</taxon>
        <taxon>Coelurosauria</taxon>
        <taxon>Aves</taxon>
        <taxon>Neognathae</taxon>
        <taxon>Neoaves</taxon>
        <taxon>Telluraves</taxon>
        <taxon>Australaves</taxon>
        <taxon>Passeriformes</taxon>
        <taxon>Sittidae</taxon>
        <taxon>Sitta</taxon>
    </lineage>
</organism>
<feature type="compositionally biased region" description="Low complexity" evidence="1">
    <location>
        <begin position="12"/>
        <end position="25"/>
    </location>
</feature>